<name>A0A8H6XZ41_9AGAR</name>
<reference evidence="1" key="1">
    <citation type="submission" date="2020-05" db="EMBL/GenBank/DDBJ databases">
        <title>Mycena genomes resolve the evolution of fungal bioluminescence.</title>
        <authorList>
            <person name="Tsai I.J."/>
        </authorList>
    </citation>
    <scope>NUCLEOTIDE SEQUENCE</scope>
    <source>
        <strain evidence="1">160909Yilan</strain>
    </source>
</reference>
<dbReference type="EMBL" id="JACAZH010000016">
    <property type="protein sequence ID" value="KAF7349409.1"/>
    <property type="molecule type" value="Genomic_DNA"/>
</dbReference>
<accession>A0A8H6XZ41</accession>
<gene>
    <name evidence="1" type="ORF">MSAN_01730800</name>
</gene>
<dbReference type="OrthoDB" id="69177at2759"/>
<dbReference type="Gene3D" id="2.60.120.620">
    <property type="entry name" value="q2cbj1_9rhob like domain"/>
    <property type="match status" value="1"/>
</dbReference>
<organism evidence="1 2">
    <name type="scientific">Mycena sanguinolenta</name>
    <dbReference type="NCBI Taxonomy" id="230812"/>
    <lineage>
        <taxon>Eukaryota</taxon>
        <taxon>Fungi</taxon>
        <taxon>Dikarya</taxon>
        <taxon>Basidiomycota</taxon>
        <taxon>Agaricomycotina</taxon>
        <taxon>Agaricomycetes</taxon>
        <taxon>Agaricomycetidae</taxon>
        <taxon>Agaricales</taxon>
        <taxon>Marasmiineae</taxon>
        <taxon>Mycenaceae</taxon>
        <taxon>Mycena</taxon>
    </lineage>
</organism>
<proteinExistence type="predicted"/>
<dbReference type="Proteomes" id="UP000623467">
    <property type="component" value="Unassembled WGS sequence"/>
</dbReference>
<evidence type="ECO:0000313" key="2">
    <source>
        <dbReference type="Proteomes" id="UP000623467"/>
    </source>
</evidence>
<sequence>MEQTGTSSPQTRNVPPGRVGFPALGMPDYADCYAIVVDNLYSRPTLSAILAEAERQPWKFAQINSGTEVYTVPDYRNGDRIIHDSFELSEQIFAKLRPHLSAIEEIEERVYDPAIRGTAIQKWRMVRLNERLRFLRYPKGGFFKIHEVPYLAFFSSNPYAL</sequence>
<comment type="caution">
    <text evidence="1">The sequence shown here is derived from an EMBL/GenBank/DDBJ whole genome shotgun (WGS) entry which is preliminary data.</text>
</comment>
<evidence type="ECO:0000313" key="1">
    <source>
        <dbReference type="EMBL" id="KAF7349409.1"/>
    </source>
</evidence>
<dbReference type="AlphaFoldDB" id="A0A8H6XZ41"/>
<protein>
    <submittedName>
        <fullName evidence="1">P4Hc domain-containing protein</fullName>
    </submittedName>
</protein>
<keyword evidence="2" id="KW-1185">Reference proteome</keyword>